<evidence type="ECO:0000256" key="3">
    <source>
        <dbReference type="ARBA" id="ARBA00022989"/>
    </source>
</evidence>
<comment type="subcellular location">
    <subcellularLocation>
        <location evidence="1">Membrane</location>
        <topology evidence="1">Multi-pass membrane protein</topology>
    </subcellularLocation>
</comment>
<feature type="transmembrane region" description="Helical" evidence="5">
    <location>
        <begin position="107"/>
        <end position="128"/>
    </location>
</feature>
<feature type="transmembrane region" description="Helical" evidence="5">
    <location>
        <begin position="253"/>
        <end position="271"/>
    </location>
</feature>
<feature type="domain" description="Sodium/calcium exchanger membrane region" evidence="6">
    <location>
        <begin position="192"/>
        <end position="333"/>
    </location>
</feature>
<feature type="transmembrane region" description="Helical" evidence="5">
    <location>
        <begin position="72"/>
        <end position="95"/>
    </location>
</feature>
<feature type="transmembrane region" description="Helical" evidence="5">
    <location>
        <begin position="228"/>
        <end position="246"/>
    </location>
</feature>
<feature type="transmembrane region" description="Helical" evidence="5">
    <location>
        <begin position="134"/>
        <end position="155"/>
    </location>
</feature>
<feature type="transmembrane region" description="Helical" evidence="5">
    <location>
        <begin position="320"/>
        <end position="338"/>
    </location>
</feature>
<dbReference type="Pfam" id="PF01699">
    <property type="entry name" value="Na_Ca_ex"/>
    <property type="match status" value="2"/>
</dbReference>
<keyword evidence="4 5" id="KW-0472">Membrane</keyword>
<dbReference type="EMBL" id="JADEXG010000018">
    <property type="protein sequence ID" value="MBE9077536.1"/>
    <property type="molecule type" value="Genomic_DNA"/>
</dbReference>
<evidence type="ECO:0000256" key="1">
    <source>
        <dbReference type="ARBA" id="ARBA00004141"/>
    </source>
</evidence>
<feature type="domain" description="Sodium/calcium exchanger membrane region" evidence="6">
    <location>
        <begin position="9"/>
        <end position="125"/>
    </location>
</feature>
<keyword evidence="2 5" id="KW-0812">Transmembrane</keyword>
<dbReference type="Proteomes" id="UP000636505">
    <property type="component" value="Unassembled WGS sequence"/>
</dbReference>
<dbReference type="Gene3D" id="1.20.1420.30">
    <property type="entry name" value="NCX, central ion-binding region"/>
    <property type="match status" value="2"/>
</dbReference>
<comment type="caution">
    <text evidence="7">The sequence shown here is derived from an EMBL/GenBank/DDBJ whole genome shotgun (WGS) entry which is preliminary data.</text>
</comment>
<keyword evidence="3 5" id="KW-1133">Transmembrane helix</keyword>
<protein>
    <submittedName>
        <fullName evidence="7">Sodium:calcium antiporter</fullName>
    </submittedName>
</protein>
<gene>
    <name evidence="7" type="ORF">IQ241_09525</name>
</gene>
<dbReference type="PANTHER" id="PTHR10846">
    <property type="entry name" value="SODIUM/POTASSIUM/CALCIUM EXCHANGER"/>
    <property type="match status" value="1"/>
</dbReference>
<evidence type="ECO:0000259" key="6">
    <source>
        <dbReference type="Pfam" id="PF01699"/>
    </source>
</evidence>
<feature type="transmembrane region" description="Helical" evidence="5">
    <location>
        <begin position="6"/>
        <end position="23"/>
    </location>
</feature>
<dbReference type="InterPro" id="IPR004481">
    <property type="entry name" value="K/Na/Ca-exchanger"/>
</dbReference>
<evidence type="ECO:0000256" key="4">
    <source>
        <dbReference type="ARBA" id="ARBA00023136"/>
    </source>
</evidence>
<dbReference type="GO" id="GO:0006874">
    <property type="term" value="P:intracellular calcium ion homeostasis"/>
    <property type="evidence" value="ECO:0007669"/>
    <property type="project" value="TreeGrafter"/>
</dbReference>
<feature type="transmembrane region" description="Helical" evidence="5">
    <location>
        <begin position="193"/>
        <end position="216"/>
    </location>
</feature>
<organism evidence="7 8">
    <name type="scientific">Vasconcelosia minhoensis LEGE 07310</name>
    <dbReference type="NCBI Taxonomy" id="915328"/>
    <lineage>
        <taxon>Bacteria</taxon>
        <taxon>Bacillati</taxon>
        <taxon>Cyanobacteriota</taxon>
        <taxon>Cyanophyceae</taxon>
        <taxon>Nodosilineales</taxon>
        <taxon>Cymatolegaceae</taxon>
        <taxon>Vasconcelosia</taxon>
        <taxon>Vasconcelosia minhoensis</taxon>
    </lineage>
</organism>
<reference evidence="7" key="1">
    <citation type="submission" date="2020-10" db="EMBL/GenBank/DDBJ databases">
        <authorList>
            <person name="Castelo-Branco R."/>
            <person name="Eusebio N."/>
            <person name="Adriana R."/>
            <person name="Vieira A."/>
            <person name="Brugerolle De Fraissinette N."/>
            <person name="Rezende De Castro R."/>
            <person name="Schneider M.P."/>
            <person name="Vasconcelos V."/>
            <person name="Leao P.N."/>
        </authorList>
    </citation>
    <scope>NUCLEOTIDE SEQUENCE</scope>
    <source>
        <strain evidence="7">LEGE 07310</strain>
    </source>
</reference>
<dbReference type="InterPro" id="IPR044880">
    <property type="entry name" value="NCX_ion-bd_dom_sf"/>
</dbReference>
<dbReference type="InterPro" id="IPR004837">
    <property type="entry name" value="NaCa_Exmemb"/>
</dbReference>
<evidence type="ECO:0000313" key="8">
    <source>
        <dbReference type="Proteomes" id="UP000636505"/>
    </source>
</evidence>
<dbReference type="GO" id="GO:0005886">
    <property type="term" value="C:plasma membrane"/>
    <property type="evidence" value="ECO:0007669"/>
    <property type="project" value="TreeGrafter"/>
</dbReference>
<feature type="transmembrane region" description="Helical" evidence="5">
    <location>
        <begin position="43"/>
        <end position="66"/>
    </location>
</feature>
<sequence>MPDSLAINILIFVVSAVVVAFVGTRMSKVADRLADKTGLGEAIMGAVFLGGTTSLSGIVTSVTAAAGGHAELAVSNAVGGIAAQTAFLAVADLFYKESNLEHAAASIANLVQGTLLLSLLSIPILAFAGPPLSFWGVHPATLVLMAAYFAGLRLVSLSQTENMWQPRQTNETAVDKPDDAVQSRSLRKMWLKFLGYAVTIAIAGYFIAQSGVVIAAKTGLTESVVGTLLTAVSTSLPELVTTVAAVRQGALTLAVGGIIGGNCFDLMLIAFSDLAYRDGSIYEAITYRQVFLMALTGLMTGILLLGLLKRERHGIGNIGFESFLILILYVGGVASLFFKSR</sequence>
<evidence type="ECO:0000313" key="7">
    <source>
        <dbReference type="EMBL" id="MBE9077536.1"/>
    </source>
</evidence>
<dbReference type="AlphaFoldDB" id="A0A8J7ANS7"/>
<accession>A0A8J7ANS7</accession>
<dbReference type="GO" id="GO:0005262">
    <property type="term" value="F:calcium channel activity"/>
    <property type="evidence" value="ECO:0007669"/>
    <property type="project" value="TreeGrafter"/>
</dbReference>
<proteinExistence type="predicted"/>
<name>A0A8J7ANS7_9CYAN</name>
<dbReference type="PANTHER" id="PTHR10846:SF8">
    <property type="entry name" value="INNER MEMBRANE PROTEIN YRBG"/>
    <property type="match status" value="1"/>
</dbReference>
<evidence type="ECO:0000256" key="2">
    <source>
        <dbReference type="ARBA" id="ARBA00022692"/>
    </source>
</evidence>
<keyword evidence="8" id="KW-1185">Reference proteome</keyword>
<evidence type="ECO:0000256" key="5">
    <source>
        <dbReference type="SAM" id="Phobius"/>
    </source>
</evidence>
<dbReference type="GO" id="GO:0008273">
    <property type="term" value="F:calcium, potassium:sodium antiporter activity"/>
    <property type="evidence" value="ECO:0007669"/>
    <property type="project" value="TreeGrafter"/>
</dbReference>
<dbReference type="RefSeq" id="WP_193906401.1">
    <property type="nucleotide sequence ID" value="NZ_JADEXG010000018.1"/>
</dbReference>
<feature type="transmembrane region" description="Helical" evidence="5">
    <location>
        <begin position="291"/>
        <end position="308"/>
    </location>
</feature>